<proteinExistence type="predicted"/>
<feature type="non-terminal residue" evidence="1">
    <location>
        <position position="1"/>
    </location>
</feature>
<reference evidence="1" key="1">
    <citation type="submission" date="2022-03" db="EMBL/GenBank/DDBJ databases">
        <title>Draft genome sequence of Aduncisulcus paluster, a free-living microaerophilic Fornicata.</title>
        <authorList>
            <person name="Yuyama I."/>
            <person name="Kume K."/>
            <person name="Tamura T."/>
            <person name="Inagaki Y."/>
            <person name="Hashimoto T."/>
        </authorList>
    </citation>
    <scope>NUCLEOTIDE SEQUENCE</scope>
    <source>
        <strain evidence="1">NY0171</strain>
    </source>
</reference>
<comment type="caution">
    <text evidence="1">The sequence shown here is derived from an EMBL/GenBank/DDBJ whole genome shotgun (WGS) entry which is preliminary data.</text>
</comment>
<gene>
    <name evidence="1" type="ORF">ADUPG1_003715</name>
</gene>
<evidence type="ECO:0000313" key="1">
    <source>
        <dbReference type="EMBL" id="GKT37777.1"/>
    </source>
</evidence>
<dbReference type="Gene3D" id="3.30.450.40">
    <property type="match status" value="1"/>
</dbReference>
<organism evidence="1 2">
    <name type="scientific">Aduncisulcus paluster</name>
    <dbReference type="NCBI Taxonomy" id="2918883"/>
    <lineage>
        <taxon>Eukaryota</taxon>
        <taxon>Metamonada</taxon>
        <taxon>Carpediemonas-like organisms</taxon>
        <taxon>Aduncisulcus</taxon>
    </lineage>
</organism>
<dbReference type="EMBL" id="BQXS01005200">
    <property type="protein sequence ID" value="GKT37777.1"/>
    <property type="molecule type" value="Genomic_DNA"/>
</dbReference>
<dbReference type="SUPFAM" id="SSF55781">
    <property type="entry name" value="GAF domain-like"/>
    <property type="match status" value="1"/>
</dbReference>
<keyword evidence="2" id="KW-1185">Reference proteome</keyword>
<name>A0ABQ5KZB4_9EUKA</name>
<evidence type="ECO:0000313" key="2">
    <source>
        <dbReference type="Proteomes" id="UP001057375"/>
    </source>
</evidence>
<dbReference type="Proteomes" id="UP001057375">
    <property type="component" value="Unassembled WGS sequence"/>
</dbReference>
<sequence>DSNGNTIGAIESLRDISARKQTENINLILYKISSALNSTADTPIFLKQVHESLKPFIEAENFFVGLYNEAQKTLTFPYYADEKDFMAPYSVLPMTAAKA</sequence>
<protein>
    <submittedName>
        <fullName evidence="1">EAL domain-containing protein</fullName>
    </submittedName>
</protein>
<accession>A0ABQ5KZB4</accession>
<dbReference type="InterPro" id="IPR029016">
    <property type="entry name" value="GAF-like_dom_sf"/>
</dbReference>